<dbReference type="PANTHER" id="PTHR34390:SF2">
    <property type="entry name" value="SUCCINATE TRANSPORTER SUBUNIT YJJP-RELATED"/>
    <property type="match status" value="1"/>
</dbReference>
<gene>
    <name evidence="10" type="ORF">MSEDJ_09980</name>
</gene>
<dbReference type="Proteomes" id="UP000467193">
    <property type="component" value="Chromosome"/>
</dbReference>
<dbReference type="EMBL" id="AP022588">
    <property type="protein sequence ID" value="BBY26902.1"/>
    <property type="molecule type" value="Genomic_DNA"/>
</dbReference>
<dbReference type="GO" id="GO:0015744">
    <property type="term" value="P:succinate transport"/>
    <property type="evidence" value="ECO:0007669"/>
    <property type="project" value="TreeGrafter"/>
</dbReference>
<protein>
    <recommendedName>
        <fullName evidence="12">Threonine/serine exporter-like N-terminal domain-containing protein</fullName>
    </recommendedName>
</protein>
<feature type="transmembrane region" description="Helical" evidence="7">
    <location>
        <begin position="309"/>
        <end position="329"/>
    </location>
</feature>
<keyword evidence="2" id="KW-1003">Cell membrane</keyword>
<evidence type="ECO:0008006" key="12">
    <source>
        <dbReference type="Google" id="ProtNLM"/>
    </source>
</evidence>
<evidence type="ECO:0000256" key="7">
    <source>
        <dbReference type="SAM" id="Phobius"/>
    </source>
</evidence>
<feature type="transmembrane region" description="Helical" evidence="7">
    <location>
        <begin position="285"/>
        <end position="303"/>
    </location>
</feature>
<feature type="transmembrane region" description="Helical" evidence="7">
    <location>
        <begin position="186"/>
        <end position="206"/>
    </location>
</feature>
<feature type="transmembrane region" description="Helical" evidence="7">
    <location>
        <begin position="226"/>
        <end position="246"/>
    </location>
</feature>
<dbReference type="Pfam" id="PF06738">
    <property type="entry name" value="ThrE"/>
    <property type="match status" value="1"/>
</dbReference>
<feature type="domain" description="Threonine/serine exporter-like N-terminal" evidence="8">
    <location>
        <begin position="12"/>
        <end position="242"/>
    </location>
</feature>
<evidence type="ECO:0000313" key="11">
    <source>
        <dbReference type="Proteomes" id="UP000467193"/>
    </source>
</evidence>
<dbReference type="KEGG" id="msei:MSEDJ_09980"/>
<dbReference type="InterPro" id="IPR024528">
    <property type="entry name" value="ThrE_2"/>
</dbReference>
<name>A0A7I7QKU5_9MYCO</name>
<comment type="subcellular location">
    <subcellularLocation>
        <location evidence="1">Cell membrane</location>
        <topology evidence="1">Multi-pass membrane protein</topology>
    </subcellularLocation>
</comment>
<evidence type="ECO:0000313" key="10">
    <source>
        <dbReference type="EMBL" id="BBY26902.1"/>
    </source>
</evidence>
<evidence type="ECO:0000259" key="9">
    <source>
        <dbReference type="Pfam" id="PF12821"/>
    </source>
</evidence>
<evidence type="ECO:0000256" key="3">
    <source>
        <dbReference type="ARBA" id="ARBA00022692"/>
    </source>
</evidence>
<comment type="similarity">
    <text evidence="6">Belongs to the ThrE exporter (TC 2.A.79) family.</text>
</comment>
<dbReference type="InterPro" id="IPR010619">
    <property type="entry name" value="ThrE-like_N"/>
</dbReference>
<dbReference type="GO" id="GO:0005886">
    <property type="term" value="C:plasma membrane"/>
    <property type="evidence" value="ECO:0007669"/>
    <property type="project" value="UniProtKB-SubCell"/>
</dbReference>
<dbReference type="PANTHER" id="PTHR34390">
    <property type="entry name" value="UPF0442 PROTEIN YJJB-RELATED"/>
    <property type="match status" value="1"/>
</dbReference>
<feature type="transmembrane region" description="Helical" evidence="7">
    <location>
        <begin position="161"/>
        <end position="180"/>
    </location>
</feature>
<keyword evidence="11" id="KW-1185">Reference proteome</keyword>
<feature type="transmembrane region" description="Helical" evidence="7">
    <location>
        <begin position="336"/>
        <end position="360"/>
    </location>
</feature>
<feature type="transmembrane region" description="Helical" evidence="7">
    <location>
        <begin position="258"/>
        <end position="278"/>
    </location>
</feature>
<evidence type="ECO:0000256" key="6">
    <source>
        <dbReference type="ARBA" id="ARBA00034125"/>
    </source>
</evidence>
<accession>A0A7I7QKU5</accession>
<dbReference type="RefSeq" id="WP_163795863.1">
    <property type="nucleotide sequence ID" value="NZ_AP022588.1"/>
</dbReference>
<dbReference type="InterPro" id="IPR050539">
    <property type="entry name" value="ThrE_Dicarb/AminoAcid_Exp"/>
</dbReference>
<organism evidence="10 11">
    <name type="scientific">Mycolicibacterium sediminis</name>
    <dbReference type="NCBI Taxonomy" id="1286180"/>
    <lineage>
        <taxon>Bacteria</taxon>
        <taxon>Bacillati</taxon>
        <taxon>Actinomycetota</taxon>
        <taxon>Actinomycetes</taxon>
        <taxon>Mycobacteriales</taxon>
        <taxon>Mycobacteriaceae</taxon>
        <taxon>Mycolicibacterium</taxon>
    </lineage>
</organism>
<keyword evidence="5 7" id="KW-0472">Membrane</keyword>
<feature type="transmembrane region" description="Helical" evidence="7">
    <location>
        <begin position="380"/>
        <end position="399"/>
    </location>
</feature>
<keyword evidence="4 7" id="KW-1133">Transmembrane helix</keyword>
<keyword evidence="3 7" id="KW-0812">Transmembrane</keyword>
<proteinExistence type="inferred from homology"/>
<feature type="domain" description="Threonine/Serine exporter ThrE" evidence="9">
    <location>
        <begin position="263"/>
        <end position="396"/>
    </location>
</feature>
<evidence type="ECO:0000256" key="5">
    <source>
        <dbReference type="ARBA" id="ARBA00023136"/>
    </source>
</evidence>
<reference evidence="10 11" key="1">
    <citation type="journal article" date="2019" name="Emerg. Microbes Infect.">
        <title>Comprehensive subspecies identification of 175 nontuberculous mycobacteria species based on 7547 genomic profiles.</title>
        <authorList>
            <person name="Matsumoto Y."/>
            <person name="Kinjo T."/>
            <person name="Motooka D."/>
            <person name="Nabeya D."/>
            <person name="Jung N."/>
            <person name="Uechi K."/>
            <person name="Horii T."/>
            <person name="Iida T."/>
            <person name="Fujita J."/>
            <person name="Nakamura S."/>
        </authorList>
    </citation>
    <scope>NUCLEOTIDE SEQUENCE [LARGE SCALE GENOMIC DNA]</scope>
    <source>
        <strain evidence="10 11">JCM 17899</strain>
    </source>
</reference>
<evidence type="ECO:0000256" key="4">
    <source>
        <dbReference type="ARBA" id="ARBA00022989"/>
    </source>
</evidence>
<dbReference type="AlphaFoldDB" id="A0A7I7QKU5"/>
<evidence type="ECO:0000259" key="8">
    <source>
        <dbReference type="Pfam" id="PF06738"/>
    </source>
</evidence>
<evidence type="ECO:0000256" key="1">
    <source>
        <dbReference type="ARBA" id="ARBA00004651"/>
    </source>
</evidence>
<sequence length="408" mass="41208">MSEQRPADPLDTVLDAAVLLQDNGQSTSTTLLAVDRLNSGLGVRSRLIPSWASLILVGDRPRVAAVTPTSINMRRVAAAMRVIDRAEDGPLDLADVAAGLSAAATLRPSHAGVFVLACATGSGALAVIFGADDVRAVLLAAASAAVGGALRRALGRFGVGVLIQAFVAAVVAGLVGAAAVHLNLGAAAGIVALCPAMILVPGPHILNGALDLLSLRTSLGAARITFAAMVLVSIALGLVVGLHAGGQALPVTGVTAAVPLYLDVLAAAVAAASYSVYFSMPYRMIGWPVLAGMAAHGVHWWALSVVGTSLATAALLACLVVGVLLVPLSHFLRMPFAAIGFAAVVSLVPGMFVFRMLSGVMQLPGNSSAQVLTATASDGAVAVTVTAAMAIGLVVPMRLRDSLLHRSR</sequence>
<dbReference type="Pfam" id="PF12821">
    <property type="entry name" value="ThrE_2"/>
    <property type="match status" value="1"/>
</dbReference>
<feature type="transmembrane region" description="Helical" evidence="7">
    <location>
        <begin position="111"/>
        <end position="130"/>
    </location>
</feature>
<evidence type="ECO:0000256" key="2">
    <source>
        <dbReference type="ARBA" id="ARBA00022475"/>
    </source>
</evidence>
<dbReference type="GO" id="GO:0022857">
    <property type="term" value="F:transmembrane transporter activity"/>
    <property type="evidence" value="ECO:0007669"/>
    <property type="project" value="InterPro"/>
</dbReference>